<gene>
    <name evidence="1" type="ORF">METZ01_LOCUS462809</name>
</gene>
<dbReference type="EMBL" id="UINC01194055">
    <property type="protein sequence ID" value="SVE09955.1"/>
    <property type="molecule type" value="Genomic_DNA"/>
</dbReference>
<protein>
    <submittedName>
        <fullName evidence="1">Uncharacterized protein</fullName>
    </submittedName>
</protein>
<organism evidence="1">
    <name type="scientific">marine metagenome</name>
    <dbReference type="NCBI Taxonomy" id="408172"/>
    <lineage>
        <taxon>unclassified sequences</taxon>
        <taxon>metagenomes</taxon>
        <taxon>ecological metagenomes</taxon>
    </lineage>
</organism>
<reference evidence="1" key="1">
    <citation type="submission" date="2018-05" db="EMBL/GenBank/DDBJ databases">
        <authorList>
            <person name="Lanie J.A."/>
            <person name="Ng W.-L."/>
            <person name="Kazmierczak K.M."/>
            <person name="Andrzejewski T.M."/>
            <person name="Davidsen T.M."/>
            <person name="Wayne K.J."/>
            <person name="Tettelin H."/>
            <person name="Glass J.I."/>
            <person name="Rusch D."/>
            <person name="Podicherti R."/>
            <person name="Tsui H.-C.T."/>
            <person name="Winkler M.E."/>
        </authorList>
    </citation>
    <scope>NUCLEOTIDE SEQUENCE</scope>
</reference>
<sequence>MPNVVPVKPSATTNHGITQAGHIYYSPG</sequence>
<proteinExistence type="predicted"/>
<name>A0A383ARW1_9ZZZZ</name>
<evidence type="ECO:0000313" key="1">
    <source>
        <dbReference type="EMBL" id="SVE09955.1"/>
    </source>
</evidence>
<dbReference type="AlphaFoldDB" id="A0A383ARW1"/>
<accession>A0A383ARW1</accession>